<evidence type="ECO:0000256" key="2">
    <source>
        <dbReference type="ARBA" id="ARBA00022475"/>
    </source>
</evidence>
<dbReference type="InterPro" id="IPR004960">
    <property type="entry name" value="LipA_acyltrans"/>
</dbReference>
<dbReference type="PANTHER" id="PTHR30606">
    <property type="entry name" value="LIPID A BIOSYNTHESIS LAUROYL ACYLTRANSFERASE"/>
    <property type="match status" value="1"/>
</dbReference>
<dbReference type="EMBL" id="CP073078">
    <property type="protein sequence ID" value="QUD86393.1"/>
    <property type="molecule type" value="Genomic_DNA"/>
</dbReference>
<dbReference type="Proteomes" id="UP000676409">
    <property type="component" value="Chromosome"/>
</dbReference>
<dbReference type="GO" id="GO:0016746">
    <property type="term" value="F:acyltransferase activity"/>
    <property type="evidence" value="ECO:0007669"/>
    <property type="project" value="UniProtKB-KW"/>
</dbReference>
<evidence type="ECO:0000313" key="8">
    <source>
        <dbReference type="Proteomes" id="UP000676409"/>
    </source>
</evidence>
<keyword evidence="5" id="KW-0472">Membrane</keyword>
<keyword evidence="3" id="KW-0997">Cell inner membrane</keyword>
<keyword evidence="8" id="KW-1185">Reference proteome</keyword>
<evidence type="ECO:0000256" key="6">
    <source>
        <dbReference type="ARBA" id="ARBA00023315"/>
    </source>
</evidence>
<name>A0A975FX24_9CAUL</name>
<protein>
    <submittedName>
        <fullName evidence="7">Lysophospholipid acyltransferase family protein</fullName>
    </submittedName>
</protein>
<evidence type="ECO:0000256" key="1">
    <source>
        <dbReference type="ARBA" id="ARBA00004533"/>
    </source>
</evidence>
<comment type="subcellular location">
    <subcellularLocation>
        <location evidence="1">Cell inner membrane</location>
    </subcellularLocation>
</comment>
<keyword evidence="4" id="KW-0808">Transferase</keyword>
<dbReference type="CDD" id="cd07984">
    <property type="entry name" value="LPLAT_LABLAT-like"/>
    <property type="match status" value="1"/>
</dbReference>
<evidence type="ECO:0000256" key="4">
    <source>
        <dbReference type="ARBA" id="ARBA00022679"/>
    </source>
</evidence>
<gene>
    <name evidence="7" type="ORF">KCG34_14955</name>
</gene>
<dbReference type="AlphaFoldDB" id="A0A975FX24"/>
<keyword evidence="6 7" id="KW-0012">Acyltransferase</keyword>
<organism evidence="7 8">
    <name type="scientific">Phenylobacterium montanum</name>
    <dbReference type="NCBI Taxonomy" id="2823693"/>
    <lineage>
        <taxon>Bacteria</taxon>
        <taxon>Pseudomonadati</taxon>
        <taxon>Pseudomonadota</taxon>
        <taxon>Alphaproteobacteria</taxon>
        <taxon>Caulobacterales</taxon>
        <taxon>Caulobacteraceae</taxon>
        <taxon>Phenylobacterium</taxon>
    </lineage>
</organism>
<evidence type="ECO:0000256" key="3">
    <source>
        <dbReference type="ARBA" id="ARBA00022519"/>
    </source>
</evidence>
<dbReference type="KEGG" id="caul:KCG34_14955"/>
<accession>A0A975FX24</accession>
<dbReference type="PANTHER" id="PTHR30606:SF10">
    <property type="entry name" value="PHOSPHATIDYLINOSITOL MANNOSIDE ACYLTRANSFERASE"/>
    <property type="match status" value="1"/>
</dbReference>
<sequence length="305" mass="34218">MDPVDASFGQNLAWRLEAVGYGAVKFLLRLLPVDAASDLGAWILSQLGPLTGVDKTVRRNLRLAFPEMSEAERERIRRAQWESVGRYFAEFLMMDRLTLDSGRVEVVGMERLKAIAEHGPATVFVSGHLSNFEIMSSVILGAGIDCAITFRKANNPYVNEAIVESRKAYGVELFAPKSSDGIREMLQAMGRGQSVALMNDQKNNRGVASLFFGQPVHTATGPAKLALRFGGQIQPMSVQRLKGARFRVIVHEPIPLPQTGDRQEDVEVAVRRITDFIEARVRERPEEYFWVHKRWDEEAYARLGM</sequence>
<dbReference type="RefSeq" id="WP_211936445.1">
    <property type="nucleotide sequence ID" value="NZ_CP073078.1"/>
</dbReference>
<reference evidence="7" key="1">
    <citation type="submission" date="2021-04" db="EMBL/GenBank/DDBJ databases">
        <title>The complete genome sequence of Caulobacter sp. S6.</title>
        <authorList>
            <person name="Tang Y."/>
            <person name="Ouyang W."/>
            <person name="Liu Q."/>
            <person name="Huang B."/>
            <person name="Guo Z."/>
            <person name="Lei P."/>
        </authorList>
    </citation>
    <scope>NUCLEOTIDE SEQUENCE</scope>
    <source>
        <strain evidence="7">S6</strain>
    </source>
</reference>
<dbReference type="GO" id="GO:0005886">
    <property type="term" value="C:plasma membrane"/>
    <property type="evidence" value="ECO:0007669"/>
    <property type="project" value="UniProtKB-SubCell"/>
</dbReference>
<keyword evidence="2" id="KW-1003">Cell membrane</keyword>
<dbReference type="GO" id="GO:0009247">
    <property type="term" value="P:glycolipid biosynthetic process"/>
    <property type="evidence" value="ECO:0007669"/>
    <property type="project" value="UniProtKB-ARBA"/>
</dbReference>
<proteinExistence type="predicted"/>
<evidence type="ECO:0000313" key="7">
    <source>
        <dbReference type="EMBL" id="QUD86393.1"/>
    </source>
</evidence>
<dbReference type="Pfam" id="PF03279">
    <property type="entry name" value="Lip_A_acyltrans"/>
    <property type="match status" value="1"/>
</dbReference>
<evidence type="ECO:0000256" key="5">
    <source>
        <dbReference type="ARBA" id="ARBA00023136"/>
    </source>
</evidence>